<dbReference type="AlphaFoldDB" id="A0A8J5HZX2"/>
<sequence>MSRAPPNYYFFSLPKLGLFLQTNVFRSVDAQNVLLEFAHVVKAREQVVAGTLHHLMVEAVEGGEKKLYEPKVWVKPWLNFK</sequence>
<keyword evidence="2 4" id="KW-0646">Protease inhibitor</keyword>
<evidence type="ECO:0000259" key="5">
    <source>
        <dbReference type="Pfam" id="PF16845"/>
    </source>
</evidence>
<dbReference type="SUPFAM" id="SSF54403">
    <property type="entry name" value="Cystatin/monellin"/>
    <property type="match status" value="1"/>
</dbReference>
<dbReference type="Proteomes" id="UP000734854">
    <property type="component" value="Unassembled WGS sequence"/>
</dbReference>
<dbReference type="InterPro" id="IPR027214">
    <property type="entry name" value="Cystatin"/>
</dbReference>
<proteinExistence type="inferred from homology"/>
<keyword evidence="7" id="KW-1185">Reference proteome</keyword>
<dbReference type="PANTHER" id="PTHR11413:SF103">
    <property type="entry name" value="CYSTEINE PROTEINASE INHIBITOR 12"/>
    <property type="match status" value="1"/>
</dbReference>
<comment type="caution">
    <text evidence="6">The sequence shown here is derived from an EMBL/GenBank/DDBJ whole genome shotgun (WGS) entry which is preliminary data.</text>
</comment>
<evidence type="ECO:0000256" key="3">
    <source>
        <dbReference type="ARBA" id="ARBA00022704"/>
    </source>
</evidence>
<dbReference type="GO" id="GO:0004869">
    <property type="term" value="F:cysteine-type endopeptidase inhibitor activity"/>
    <property type="evidence" value="ECO:0007669"/>
    <property type="project" value="UniProtKB-KW"/>
</dbReference>
<evidence type="ECO:0000256" key="4">
    <source>
        <dbReference type="RuleBase" id="RU362130"/>
    </source>
</evidence>
<evidence type="ECO:0000256" key="2">
    <source>
        <dbReference type="ARBA" id="ARBA00022690"/>
    </source>
</evidence>
<dbReference type="InterPro" id="IPR000010">
    <property type="entry name" value="Cystatin_dom"/>
</dbReference>
<organism evidence="6 7">
    <name type="scientific">Zingiber officinale</name>
    <name type="common">Ginger</name>
    <name type="synonym">Amomum zingiber</name>
    <dbReference type="NCBI Taxonomy" id="94328"/>
    <lineage>
        <taxon>Eukaryota</taxon>
        <taxon>Viridiplantae</taxon>
        <taxon>Streptophyta</taxon>
        <taxon>Embryophyta</taxon>
        <taxon>Tracheophyta</taxon>
        <taxon>Spermatophyta</taxon>
        <taxon>Magnoliopsida</taxon>
        <taxon>Liliopsida</taxon>
        <taxon>Zingiberales</taxon>
        <taxon>Zingiberaceae</taxon>
        <taxon>Zingiber</taxon>
    </lineage>
</organism>
<dbReference type="InterPro" id="IPR046350">
    <property type="entry name" value="Cystatin_sf"/>
</dbReference>
<dbReference type="InterPro" id="IPR018073">
    <property type="entry name" value="Prot_inh_cystat_CS"/>
</dbReference>
<dbReference type="CDD" id="cd00042">
    <property type="entry name" value="CY"/>
    <property type="match status" value="1"/>
</dbReference>
<dbReference type="Pfam" id="PF16845">
    <property type="entry name" value="SQAPI"/>
    <property type="match status" value="1"/>
</dbReference>
<evidence type="ECO:0000313" key="7">
    <source>
        <dbReference type="Proteomes" id="UP000734854"/>
    </source>
</evidence>
<protein>
    <recommendedName>
        <fullName evidence="4">Cysteine proteinase inhibitor</fullName>
    </recommendedName>
</protein>
<reference evidence="6 7" key="1">
    <citation type="submission" date="2020-08" db="EMBL/GenBank/DDBJ databases">
        <title>Plant Genome Project.</title>
        <authorList>
            <person name="Zhang R.-G."/>
        </authorList>
    </citation>
    <scope>NUCLEOTIDE SEQUENCE [LARGE SCALE GENOMIC DNA]</scope>
    <source>
        <tissue evidence="6">Rhizome</tissue>
    </source>
</reference>
<evidence type="ECO:0000256" key="1">
    <source>
        <dbReference type="ARBA" id="ARBA00007233"/>
    </source>
</evidence>
<accession>A0A8J5HZX2</accession>
<dbReference type="Gene3D" id="3.10.450.10">
    <property type="match status" value="1"/>
</dbReference>
<comment type="similarity">
    <text evidence="1 4">Belongs to the cystatin family. Phytocystatin subfamily.</text>
</comment>
<dbReference type="PROSITE" id="PS00287">
    <property type="entry name" value="CYSTATIN"/>
    <property type="match status" value="1"/>
</dbReference>
<keyword evidence="3 4" id="KW-0789">Thiol protease inhibitor</keyword>
<feature type="domain" description="Cystatin" evidence="5">
    <location>
        <begin position="34"/>
        <end position="81"/>
    </location>
</feature>
<dbReference type="PANTHER" id="PTHR11413">
    <property type="entry name" value="CYSTATIN FAMILY MEMBER"/>
    <property type="match status" value="1"/>
</dbReference>
<evidence type="ECO:0000313" key="6">
    <source>
        <dbReference type="EMBL" id="KAG6537432.1"/>
    </source>
</evidence>
<name>A0A8J5HZX2_ZINOF</name>
<gene>
    <name evidence="6" type="ORF">ZIOFF_002526</name>
</gene>
<dbReference type="EMBL" id="JACMSC010000001">
    <property type="protein sequence ID" value="KAG6537432.1"/>
    <property type="molecule type" value="Genomic_DNA"/>
</dbReference>